<evidence type="ECO:0000256" key="1">
    <source>
        <dbReference type="ARBA" id="ARBA00001698"/>
    </source>
</evidence>
<evidence type="ECO:0000256" key="10">
    <source>
        <dbReference type="ARBA" id="ARBA00022695"/>
    </source>
</evidence>
<keyword evidence="12" id="KW-0443">Lipid metabolism</keyword>
<dbReference type="RefSeq" id="XP_009175714.1">
    <property type="nucleotide sequence ID" value="XM_009177450.1"/>
</dbReference>
<dbReference type="OrthoDB" id="412793at2759"/>
<dbReference type="Gene3D" id="3.60.10.10">
    <property type="entry name" value="Endonuclease/exonuclease/phosphatase"/>
    <property type="match status" value="1"/>
</dbReference>
<dbReference type="GeneID" id="20325102"/>
<evidence type="ECO:0000313" key="21">
    <source>
        <dbReference type="EMBL" id="KER20547.1"/>
    </source>
</evidence>
<keyword evidence="10" id="KW-0548">Nucleotidyltransferase</keyword>
<comment type="catalytic activity">
    <reaction evidence="1">
        <text>a 1,2-diacyl-sn-glycero-3-phosphate + CTP + H(+) = a CDP-1,2-diacyl-sn-glycerol + diphosphate</text>
        <dbReference type="Rhea" id="RHEA:16229"/>
        <dbReference type="ChEBI" id="CHEBI:15378"/>
        <dbReference type="ChEBI" id="CHEBI:33019"/>
        <dbReference type="ChEBI" id="CHEBI:37563"/>
        <dbReference type="ChEBI" id="CHEBI:58332"/>
        <dbReference type="ChEBI" id="CHEBI:58608"/>
        <dbReference type="EC" id="2.7.7.41"/>
    </reaction>
</comment>
<evidence type="ECO:0000256" key="12">
    <source>
        <dbReference type="ARBA" id="ARBA00023098"/>
    </source>
</evidence>
<dbReference type="Proteomes" id="UP000054324">
    <property type="component" value="Unassembled WGS sequence"/>
</dbReference>
<feature type="transmembrane region" description="Helical" evidence="20">
    <location>
        <begin position="395"/>
        <end position="421"/>
    </location>
</feature>
<dbReference type="KEGG" id="ovi:T265_10934"/>
<evidence type="ECO:0000256" key="3">
    <source>
        <dbReference type="ARBA" id="ARBA00005119"/>
    </source>
</evidence>
<organism evidence="21 22">
    <name type="scientific">Opisthorchis viverrini</name>
    <name type="common">Southeast Asian liver fluke</name>
    <dbReference type="NCBI Taxonomy" id="6198"/>
    <lineage>
        <taxon>Eukaryota</taxon>
        <taxon>Metazoa</taxon>
        <taxon>Spiralia</taxon>
        <taxon>Lophotrochozoa</taxon>
        <taxon>Platyhelminthes</taxon>
        <taxon>Trematoda</taxon>
        <taxon>Digenea</taxon>
        <taxon>Opisthorchiida</taxon>
        <taxon>Opisthorchiata</taxon>
        <taxon>Opisthorchiidae</taxon>
        <taxon>Opisthorchis</taxon>
    </lineage>
</organism>
<evidence type="ECO:0000256" key="8">
    <source>
        <dbReference type="ARBA" id="ARBA00022679"/>
    </source>
</evidence>
<evidence type="ECO:0000256" key="15">
    <source>
        <dbReference type="ARBA" id="ARBA00023264"/>
    </source>
</evidence>
<keyword evidence="15" id="KW-1208">Phospholipid metabolism</keyword>
<comment type="pathway">
    <text evidence="3">Phospholipid metabolism; CDP-diacylglycerol biosynthesis; CDP-diacylglycerol from sn-glycerol 3-phosphate: step 3/3.</text>
</comment>
<dbReference type="GO" id="GO:0008654">
    <property type="term" value="P:phospholipid biosynthetic process"/>
    <property type="evidence" value="ECO:0007669"/>
    <property type="project" value="UniProtKB-KW"/>
</dbReference>
<evidence type="ECO:0000256" key="5">
    <source>
        <dbReference type="ARBA" id="ARBA00010185"/>
    </source>
</evidence>
<feature type="region of interest" description="Disordered" evidence="19">
    <location>
        <begin position="219"/>
        <end position="256"/>
    </location>
</feature>
<dbReference type="GO" id="GO:0004605">
    <property type="term" value="F:phosphatidate cytidylyltransferase activity"/>
    <property type="evidence" value="ECO:0007669"/>
    <property type="project" value="UniProtKB-EC"/>
</dbReference>
<dbReference type="GO" id="GO:0005789">
    <property type="term" value="C:endoplasmic reticulum membrane"/>
    <property type="evidence" value="ECO:0007669"/>
    <property type="project" value="TreeGrafter"/>
</dbReference>
<evidence type="ECO:0000256" key="19">
    <source>
        <dbReference type="SAM" id="MobiDB-lite"/>
    </source>
</evidence>
<dbReference type="STRING" id="6198.A0A074Z4T9"/>
<comment type="similarity">
    <text evidence="5">Belongs to the CDS family.</text>
</comment>
<proteinExistence type="inferred from homology"/>
<accession>A0A074Z4T9</accession>
<evidence type="ECO:0000256" key="11">
    <source>
        <dbReference type="ARBA" id="ARBA00022989"/>
    </source>
</evidence>
<feature type="region of interest" description="Disordered" evidence="19">
    <location>
        <begin position="528"/>
        <end position="556"/>
    </location>
</feature>
<evidence type="ECO:0000256" key="13">
    <source>
        <dbReference type="ARBA" id="ARBA00023136"/>
    </source>
</evidence>
<dbReference type="EMBL" id="KL597045">
    <property type="protein sequence ID" value="KER20547.1"/>
    <property type="molecule type" value="Genomic_DNA"/>
</dbReference>
<feature type="compositionally biased region" description="Polar residues" evidence="19">
    <location>
        <begin position="219"/>
        <end position="241"/>
    </location>
</feature>
<dbReference type="InterPro" id="IPR016720">
    <property type="entry name" value="PC_Trfase_euk"/>
</dbReference>
<dbReference type="SUPFAM" id="SSF56219">
    <property type="entry name" value="DNase I-like"/>
    <property type="match status" value="1"/>
</dbReference>
<sequence>MSSALPHFSLCVTSDPESMTRGIYGAGVALNPRAERALVDWIPVRLSSPIKLNACRHKKRRLFVVSAYAEKDTFYRELSGLTRQARCTDIVILLGDLDSQVGRLSSLDSHLGGRFGVDVRRTDNGDRLLQLCADLELFLASTNFQHKYSHRVTWWPPTANQPWTQLDHVAISHQWRTTVQDCRSFWAHHLIPIRPWYRGFLGTAKAFVAPSMTNLVLQPTCETSPGSDPSSGDVLPSQSKSANRDEEEDEDMATDPINPDFVAAEKLHQGTSYVPSFITSLVGRLPPRWMNWTVRFFTTIFLISTFSALVYLGPLALQPTCETSPGSDPSSGDVLPSQSKSANRDEEEDEDMATDPINPDFVAAEKLHQGTSYVPSFITSLVGRLPPRWMNWSGWFFTTIFLISTFSALVYLGPLALVCLVHRPDLGPLALVCLVSTSTGHEPHRVRRNRLATEGSGDPDIRRIYHNSLLESSKCSAIRCRFILRRDCHLSALCWEFCLWRGVTRLTQALDIRPNGGTALISEKYPSRSRQIVRPGESELRSRPYGLVDTESQGNG</sequence>
<dbReference type="EC" id="2.7.7.41" evidence="6"/>
<evidence type="ECO:0000256" key="9">
    <source>
        <dbReference type="ARBA" id="ARBA00022692"/>
    </source>
</evidence>
<evidence type="ECO:0000256" key="16">
    <source>
        <dbReference type="ARBA" id="ARBA00029893"/>
    </source>
</evidence>
<keyword evidence="8" id="KW-0808">Transferase</keyword>
<keyword evidence="14" id="KW-0594">Phospholipid biosynthesis</keyword>
<name>A0A074Z4T9_OPIVI</name>
<dbReference type="PANTHER" id="PTHR13773:SF8">
    <property type="entry name" value="PHOSPHATIDATE CYTIDYLYLTRANSFERASE, PHOTORECEPTOR-SPECIFIC"/>
    <property type="match status" value="1"/>
</dbReference>
<evidence type="ECO:0000256" key="2">
    <source>
        <dbReference type="ARBA" id="ARBA00004141"/>
    </source>
</evidence>
<evidence type="ECO:0000313" key="22">
    <source>
        <dbReference type="Proteomes" id="UP000054324"/>
    </source>
</evidence>
<comment type="pathway">
    <text evidence="4">Lipid metabolism.</text>
</comment>
<gene>
    <name evidence="21" type="ORF">T265_10934</name>
</gene>
<evidence type="ECO:0000256" key="7">
    <source>
        <dbReference type="ARBA" id="ARBA00022516"/>
    </source>
</evidence>
<keyword evidence="13 20" id="KW-0472">Membrane</keyword>
<protein>
    <recommendedName>
        <fullName evidence="6">phosphatidate cytidylyltransferase</fullName>
        <ecNumber evidence="6">2.7.7.41</ecNumber>
    </recommendedName>
    <alternativeName>
        <fullName evidence="16">CDP-diacylglycerol synthase</fullName>
    </alternativeName>
    <alternativeName>
        <fullName evidence="17">CDP-diglyceride pyrophosphorylase</fullName>
    </alternativeName>
    <alternativeName>
        <fullName evidence="18">CDP-diglyceride synthase</fullName>
    </alternativeName>
</protein>
<keyword evidence="9 20" id="KW-0812">Transmembrane</keyword>
<comment type="subcellular location">
    <subcellularLocation>
        <location evidence="2">Membrane</location>
        <topology evidence="2">Multi-pass membrane protein</topology>
    </subcellularLocation>
</comment>
<dbReference type="InterPro" id="IPR036691">
    <property type="entry name" value="Endo/exonu/phosph_ase_sf"/>
</dbReference>
<evidence type="ECO:0000256" key="4">
    <source>
        <dbReference type="ARBA" id="ARBA00005189"/>
    </source>
</evidence>
<keyword evidence="7" id="KW-0444">Lipid biosynthesis</keyword>
<evidence type="ECO:0000256" key="17">
    <source>
        <dbReference type="ARBA" id="ARBA00032396"/>
    </source>
</evidence>
<feature type="compositionally biased region" description="Polar residues" evidence="19">
    <location>
        <begin position="321"/>
        <end position="341"/>
    </location>
</feature>
<dbReference type="PANTHER" id="PTHR13773">
    <property type="entry name" value="PHOSPHATIDATE CYTIDYLYLTRANSFERASE"/>
    <property type="match status" value="1"/>
</dbReference>
<evidence type="ECO:0000256" key="6">
    <source>
        <dbReference type="ARBA" id="ARBA00012487"/>
    </source>
</evidence>
<feature type="transmembrane region" description="Helical" evidence="20">
    <location>
        <begin position="294"/>
        <end position="317"/>
    </location>
</feature>
<evidence type="ECO:0000256" key="14">
    <source>
        <dbReference type="ARBA" id="ARBA00023209"/>
    </source>
</evidence>
<evidence type="ECO:0000256" key="18">
    <source>
        <dbReference type="ARBA" id="ARBA00033406"/>
    </source>
</evidence>
<feature type="region of interest" description="Disordered" evidence="19">
    <location>
        <begin position="321"/>
        <end position="356"/>
    </location>
</feature>
<dbReference type="CTD" id="20325102"/>
<evidence type="ECO:0000256" key="20">
    <source>
        <dbReference type="SAM" id="Phobius"/>
    </source>
</evidence>
<dbReference type="AlphaFoldDB" id="A0A074Z4T9"/>
<reference evidence="21 22" key="1">
    <citation type="submission" date="2013-11" db="EMBL/GenBank/DDBJ databases">
        <title>Opisthorchis viverrini - life in the bile duct.</title>
        <authorList>
            <person name="Young N.D."/>
            <person name="Nagarajan N."/>
            <person name="Lin S.J."/>
            <person name="Korhonen P.K."/>
            <person name="Jex A.R."/>
            <person name="Hall R.S."/>
            <person name="Safavi-Hemami H."/>
            <person name="Kaewkong W."/>
            <person name="Bertrand D."/>
            <person name="Gao S."/>
            <person name="Seet Q."/>
            <person name="Wongkham S."/>
            <person name="Teh B.T."/>
            <person name="Wongkham C."/>
            <person name="Intapan P.M."/>
            <person name="Maleewong W."/>
            <person name="Yang X."/>
            <person name="Hu M."/>
            <person name="Wang Z."/>
            <person name="Hofmann A."/>
            <person name="Sternberg P.W."/>
            <person name="Tan P."/>
            <person name="Wang J."/>
            <person name="Gasser R.B."/>
        </authorList>
    </citation>
    <scope>NUCLEOTIDE SEQUENCE [LARGE SCALE GENOMIC DNA]</scope>
</reference>
<keyword evidence="11 20" id="KW-1133">Transmembrane helix</keyword>
<keyword evidence="22" id="KW-1185">Reference proteome</keyword>